<dbReference type="AlphaFoldDB" id="A0A3P1SWA8"/>
<dbReference type="Proteomes" id="UP000267535">
    <property type="component" value="Unassembled WGS sequence"/>
</dbReference>
<evidence type="ECO:0000259" key="1">
    <source>
        <dbReference type="Pfam" id="PF01927"/>
    </source>
</evidence>
<dbReference type="Pfam" id="PF14451">
    <property type="entry name" value="Ub-Mut7C"/>
    <property type="match status" value="1"/>
</dbReference>
<sequence length="254" mass="29580">MNNDPHAPVTHTASFRFYEELNDFLPRDKRKLTFDWSFIGWPTVKDCIEAIGVPHCEIDLILVNGASVEFNYPMQGGERVAVYPQFEAFDITPLIRLRPKPLRETKFVVDVNLGTLARKLRLLGFDTLYRNDFGDNELVDISVAERRIILTRDLGVLKHGAVSHGYWVRSDDPRQQVRELVERLQLQKQCQPFIRCSHCNGILQEVDKGAIVSRIPEDTLKYSNKYWQCPDCKRVYWRGSHYSRVQEWINDLIG</sequence>
<evidence type="ECO:0000259" key="2">
    <source>
        <dbReference type="Pfam" id="PF14451"/>
    </source>
</evidence>
<name>A0A3P1SWA8_9GAMM</name>
<reference evidence="3 4" key="1">
    <citation type="submission" date="2018-11" db="EMBL/GenBank/DDBJ databases">
        <title>The draft genome sequence of Amphritea balenae JAMM 1525T.</title>
        <authorList>
            <person name="Fang Z."/>
            <person name="Zhang Y."/>
            <person name="Han X."/>
        </authorList>
    </citation>
    <scope>NUCLEOTIDE SEQUENCE [LARGE SCALE GENOMIC DNA]</scope>
    <source>
        <strain evidence="3 4">JAMM 1525</strain>
    </source>
</reference>
<evidence type="ECO:0000313" key="4">
    <source>
        <dbReference type="Proteomes" id="UP000267535"/>
    </source>
</evidence>
<dbReference type="Pfam" id="PF01927">
    <property type="entry name" value="Mut7-C"/>
    <property type="match status" value="1"/>
</dbReference>
<organism evidence="3 4">
    <name type="scientific">Amphritea balenae</name>
    <dbReference type="NCBI Taxonomy" id="452629"/>
    <lineage>
        <taxon>Bacteria</taxon>
        <taxon>Pseudomonadati</taxon>
        <taxon>Pseudomonadota</taxon>
        <taxon>Gammaproteobacteria</taxon>
        <taxon>Oceanospirillales</taxon>
        <taxon>Oceanospirillaceae</taxon>
        <taxon>Amphritea</taxon>
    </lineage>
</organism>
<dbReference type="InterPro" id="IPR002782">
    <property type="entry name" value="Mut7-C_RNAse_dom"/>
</dbReference>
<dbReference type="PANTHER" id="PTHR39081">
    <property type="entry name" value="MUT7-C DOMAIN-CONTAINING PROTEIN"/>
    <property type="match status" value="1"/>
</dbReference>
<accession>A0A3P1SWA8</accession>
<dbReference type="RefSeq" id="WP_124924534.1">
    <property type="nucleotide sequence ID" value="NZ_BMOH01000001.1"/>
</dbReference>
<protein>
    <submittedName>
        <fullName evidence="3">Twitching motility protein PilT</fullName>
    </submittedName>
</protein>
<keyword evidence="4" id="KW-1185">Reference proteome</keyword>
<dbReference type="InterPro" id="IPR027798">
    <property type="entry name" value="Ub_Mut7C"/>
</dbReference>
<gene>
    <name evidence="3" type="ORF">EHS89_02555</name>
</gene>
<dbReference type="OrthoDB" id="9797655at2"/>
<comment type="caution">
    <text evidence="3">The sequence shown here is derived from an EMBL/GenBank/DDBJ whole genome shotgun (WGS) entry which is preliminary data.</text>
</comment>
<feature type="domain" description="Mut7-C RNAse" evidence="1">
    <location>
        <begin position="105"/>
        <end position="248"/>
    </location>
</feature>
<dbReference type="PANTHER" id="PTHR39081:SF1">
    <property type="entry name" value="MUT7-C RNASE DOMAIN-CONTAINING PROTEIN"/>
    <property type="match status" value="1"/>
</dbReference>
<proteinExistence type="predicted"/>
<feature type="domain" description="Ubiquitin Mut7-C" evidence="2">
    <location>
        <begin position="12"/>
        <end position="90"/>
    </location>
</feature>
<dbReference type="EMBL" id="RQXV01000001">
    <property type="protein sequence ID" value="RRD01461.1"/>
    <property type="molecule type" value="Genomic_DNA"/>
</dbReference>
<evidence type="ECO:0000313" key="3">
    <source>
        <dbReference type="EMBL" id="RRD01461.1"/>
    </source>
</evidence>